<keyword evidence="2" id="KW-1185">Reference proteome</keyword>
<evidence type="ECO:0000313" key="2">
    <source>
        <dbReference type="Proteomes" id="UP000007110"/>
    </source>
</evidence>
<dbReference type="InParanoid" id="A0A7M7PDW6"/>
<organism evidence="1 2">
    <name type="scientific">Strongylocentrotus purpuratus</name>
    <name type="common">Purple sea urchin</name>
    <dbReference type="NCBI Taxonomy" id="7668"/>
    <lineage>
        <taxon>Eukaryota</taxon>
        <taxon>Metazoa</taxon>
        <taxon>Echinodermata</taxon>
        <taxon>Eleutherozoa</taxon>
        <taxon>Echinozoa</taxon>
        <taxon>Echinoidea</taxon>
        <taxon>Euechinoidea</taxon>
        <taxon>Echinacea</taxon>
        <taxon>Camarodonta</taxon>
        <taxon>Echinidea</taxon>
        <taxon>Strongylocentrotidae</taxon>
        <taxon>Strongylocentrotus</taxon>
    </lineage>
</organism>
<reference evidence="2" key="1">
    <citation type="submission" date="2015-02" db="EMBL/GenBank/DDBJ databases">
        <title>Genome sequencing for Strongylocentrotus purpuratus.</title>
        <authorList>
            <person name="Murali S."/>
            <person name="Liu Y."/>
            <person name="Vee V."/>
            <person name="English A."/>
            <person name="Wang M."/>
            <person name="Skinner E."/>
            <person name="Han Y."/>
            <person name="Muzny D.M."/>
            <person name="Worley K.C."/>
            <person name="Gibbs R.A."/>
        </authorList>
    </citation>
    <scope>NUCLEOTIDE SEQUENCE</scope>
</reference>
<dbReference type="PANTHER" id="PTHR25480">
    <property type="entry name" value="LEUCINE-RICH REPEAT-CONTAINING PROTEIN 73"/>
    <property type="match status" value="1"/>
</dbReference>
<evidence type="ECO:0000313" key="1">
    <source>
        <dbReference type="EnsemblMetazoa" id="XP_030848897"/>
    </source>
</evidence>
<dbReference type="SUPFAM" id="SSF52047">
    <property type="entry name" value="RNI-like"/>
    <property type="match status" value="1"/>
</dbReference>
<reference evidence="1" key="2">
    <citation type="submission" date="2021-01" db="UniProtKB">
        <authorList>
            <consortium name="EnsemblMetazoa"/>
        </authorList>
    </citation>
    <scope>IDENTIFICATION</scope>
</reference>
<accession>A0A7M7PDW6</accession>
<dbReference type="OMA" id="MNDAEGD"/>
<dbReference type="InterPro" id="IPR032675">
    <property type="entry name" value="LRR_dom_sf"/>
</dbReference>
<name>A0A7M7PDW6_STRPU</name>
<proteinExistence type="predicted"/>
<dbReference type="Gene3D" id="3.80.10.10">
    <property type="entry name" value="Ribonuclease Inhibitor"/>
    <property type="match status" value="1"/>
</dbReference>
<sequence>MSASLYVEQIPMYLDSDKNIKIWTIKDCQLSTEMTVKLWSCLRSFTSLKHLSISDSSFSFPSSPSELPSVTKLSAERLTSQSYTGLLSSLPRLRAIDITIDDAERDIPQINAGLRRTRGQHLKHIRLKALSSLPSEKKSASRETMRGLGLLIEEQTKNLQRLHLAGVESLDEESLVDLIECCRRVKTVSDVWFYLCGTKKGGKLESHLKGLHTSPRGDLNVHVYHDGNFQDDKSYIITHTR</sequence>
<dbReference type="InterPro" id="IPR052813">
    <property type="entry name" value="CMIP"/>
</dbReference>
<dbReference type="EnsemblMetazoa" id="XM_030993037">
    <property type="protein sequence ID" value="XP_030848897"/>
    <property type="gene ID" value="LOC115927296"/>
</dbReference>
<dbReference type="KEGG" id="spu:115927296"/>
<dbReference type="AlphaFoldDB" id="A0A7M7PDW6"/>
<protein>
    <submittedName>
        <fullName evidence="1">Uncharacterized protein</fullName>
    </submittedName>
</protein>
<dbReference type="PANTHER" id="PTHR25480:SF0">
    <property type="entry name" value="C-MAF-INDUCING PROTEIN"/>
    <property type="match status" value="1"/>
</dbReference>
<dbReference type="OrthoDB" id="10035877at2759"/>
<dbReference type="GeneID" id="115927296"/>
<dbReference type="Proteomes" id="UP000007110">
    <property type="component" value="Unassembled WGS sequence"/>
</dbReference>
<dbReference type="RefSeq" id="XP_030848897.1">
    <property type="nucleotide sequence ID" value="XM_030993037.1"/>
</dbReference>